<dbReference type="CDD" id="cd11495">
    <property type="entry name" value="SLC5sbd_NIS-like_u3"/>
    <property type="match status" value="1"/>
</dbReference>
<dbReference type="PANTHER" id="PTHR42985:SF40">
    <property type="entry name" value="LD47995P-RELATED"/>
    <property type="match status" value="1"/>
</dbReference>
<feature type="transmembrane region" description="Helical" evidence="12">
    <location>
        <begin position="342"/>
        <end position="371"/>
    </location>
</feature>
<feature type="transmembrane region" description="Helical" evidence="12">
    <location>
        <begin position="156"/>
        <end position="176"/>
    </location>
</feature>
<comment type="subcellular location">
    <subcellularLocation>
        <location evidence="1">Cell membrane</location>
        <topology evidence="1">Multi-pass membrane protein</topology>
    </subcellularLocation>
</comment>
<feature type="transmembrane region" description="Helical" evidence="12">
    <location>
        <begin position="6"/>
        <end position="25"/>
    </location>
</feature>
<evidence type="ECO:0000256" key="10">
    <source>
        <dbReference type="ARBA" id="ARBA00023201"/>
    </source>
</evidence>
<dbReference type="InterPro" id="IPR051163">
    <property type="entry name" value="Sodium:Solute_Symporter_SSF"/>
</dbReference>
<evidence type="ECO:0000313" key="13">
    <source>
        <dbReference type="EMBL" id="KAA9131033.1"/>
    </source>
</evidence>
<dbReference type="GO" id="GO:0006814">
    <property type="term" value="P:sodium ion transport"/>
    <property type="evidence" value="ECO:0007669"/>
    <property type="project" value="UniProtKB-KW"/>
</dbReference>
<feature type="transmembrane region" description="Helical" evidence="12">
    <location>
        <begin position="45"/>
        <end position="64"/>
    </location>
</feature>
<gene>
    <name evidence="13" type="ORF">F3N42_11870</name>
</gene>
<dbReference type="GO" id="GO:0005886">
    <property type="term" value="C:plasma membrane"/>
    <property type="evidence" value="ECO:0007669"/>
    <property type="project" value="UniProtKB-SubCell"/>
</dbReference>
<dbReference type="GO" id="GO:0015293">
    <property type="term" value="F:symporter activity"/>
    <property type="evidence" value="ECO:0007669"/>
    <property type="project" value="TreeGrafter"/>
</dbReference>
<dbReference type="PROSITE" id="PS50283">
    <property type="entry name" value="NA_SOLUT_SYMP_3"/>
    <property type="match status" value="1"/>
</dbReference>
<feature type="transmembrane region" description="Helical" evidence="12">
    <location>
        <begin position="419"/>
        <end position="439"/>
    </location>
</feature>
<keyword evidence="14" id="KW-1185">Reference proteome</keyword>
<evidence type="ECO:0000256" key="3">
    <source>
        <dbReference type="ARBA" id="ARBA00022448"/>
    </source>
</evidence>
<evidence type="ECO:0000256" key="1">
    <source>
        <dbReference type="ARBA" id="ARBA00004651"/>
    </source>
</evidence>
<evidence type="ECO:0000256" key="4">
    <source>
        <dbReference type="ARBA" id="ARBA00022475"/>
    </source>
</evidence>
<evidence type="ECO:0000313" key="14">
    <source>
        <dbReference type="Proteomes" id="UP000325372"/>
    </source>
</evidence>
<dbReference type="PANTHER" id="PTHR42985">
    <property type="entry name" value="SODIUM-COUPLED MONOCARBOXYLATE TRANSPORTER"/>
    <property type="match status" value="1"/>
</dbReference>
<feature type="transmembrane region" description="Helical" evidence="12">
    <location>
        <begin position="117"/>
        <end position="144"/>
    </location>
</feature>
<keyword evidence="4" id="KW-1003">Cell membrane</keyword>
<keyword evidence="7" id="KW-0915">Sodium</keyword>
<feature type="transmembrane region" description="Helical" evidence="12">
    <location>
        <begin position="479"/>
        <end position="501"/>
    </location>
</feature>
<evidence type="ECO:0000256" key="5">
    <source>
        <dbReference type="ARBA" id="ARBA00022692"/>
    </source>
</evidence>
<evidence type="ECO:0000256" key="6">
    <source>
        <dbReference type="ARBA" id="ARBA00022989"/>
    </source>
</evidence>
<evidence type="ECO:0000256" key="7">
    <source>
        <dbReference type="ARBA" id="ARBA00023053"/>
    </source>
</evidence>
<evidence type="ECO:0000256" key="2">
    <source>
        <dbReference type="ARBA" id="ARBA00006434"/>
    </source>
</evidence>
<keyword evidence="3" id="KW-0813">Transport</keyword>
<feature type="transmembrane region" description="Helical" evidence="12">
    <location>
        <begin position="383"/>
        <end position="407"/>
    </location>
</feature>
<feature type="transmembrane region" description="Helical" evidence="12">
    <location>
        <begin position="76"/>
        <end position="97"/>
    </location>
</feature>
<feature type="transmembrane region" description="Helical" evidence="12">
    <location>
        <begin position="241"/>
        <end position="258"/>
    </location>
</feature>
<comment type="similarity">
    <text evidence="2 11">Belongs to the sodium:solute symporter (SSF) (TC 2.A.21) family.</text>
</comment>
<dbReference type="InterPro" id="IPR001734">
    <property type="entry name" value="Na/solute_symporter"/>
</dbReference>
<keyword evidence="10" id="KW-0739">Sodium transport</keyword>
<dbReference type="RefSeq" id="WP_150864671.1">
    <property type="nucleotide sequence ID" value="NZ_VYXP01000006.1"/>
</dbReference>
<feature type="transmembrane region" description="Helical" evidence="12">
    <location>
        <begin position="279"/>
        <end position="305"/>
    </location>
</feature>
<organism evidence="13 14">
    <name type="scientific">Marinihelvus fidelis</name>
    <dbReference type="NCBI Taxonomy" id="2613842"/>
    <lineage>
        <taxon>Bacteria</taxon>
        <taxon>Pseudomonadati</taxon>
        <taxon>Pseudomonadota</taxon>
        <taxon>Gammaproteobacteria</taxon>
        <taxon>Chromatiales</taxon>
        <taxon>Wenzhouxiangellaceae</taxon>
        <taxon>Marinihelvus</taxon>
    </lineage>
</organism>
<proteinExistence type="inferred from homology"/>
<keyword evidence="6 12" id="KW-1133">Transmembrane helix</keyword>
<name>A0A5N0T7Q4_9GAMM</name>
<dbReference type="Proteomes" id="UP000325372">
    <property type="component" value="Unassembled WGS sequence"/>
</dbReference>
<protein>
    <submittedName>
        <fullName evidence="13">Sodium/solute symporter</fullName>
    </submittedName>
</protein>
<dbReference type="Pfam" id="PF00474">
    <property type="entry name" value="SSF"/>
    <property type="match status" value="1"/>
</dbReference>
<dbReference type="InterPro" id="IPR038377">
    <property type="entry name" value="Na/Glc_symporter_sf"/>
</dbReference>
<dbReference type="AlphaFoldDB" id="A0A5N0T7Q4"/>
<dbReference type="EMBL" id="VYXP01000006">
    <property type="protein sequence ID" value="KAA9131033.1"/>
    <property type="molecule type" value="Genomic_DNA"/>
</dbReference>
<keyword evidence="5 12" id="KW-0812">Transmembrane</keyword>
<sequence length="515" mass="56127">MELPTLDILVLLGYLALMAGMGFWFSRKNVSTEDYFVGGRSFAGWVIGLSMVGTSISSVTFLAYPADAYKTAWLRFLPNLMMPLAVLIAAYVFLPFFRRGKITSAYEYLEGRFGPSIRVYAAVAFIVAQLFRVSIVLFLVSLVVHELTGLASTPCILVSGLLVALYTVVGGFRAVIWTDVIQTIVLMAGGVICVVMIAQMLPGGLGQIFSVGLAEGKFAIAELVGGNLEPVSWELSLSSKTATMMLFLGLTVWLTEYSSNQNVVQRYCAAKSTREARKAMFVCVSVSLPVWAFFMFLGTSLYVFYQQFPAVEAAEMLDGARKAEQILPYFIINELPPGVTGLLISAALAAAMSSLDSSINAISTVSIVDIYRRHLVPGRNDKHYLRVAWLISGLAAVAMIGGAIILAESETKTLQDTGSILISLLGGGLLGLYLLGFLTRRGDARAVGMGIVCTMAFTAWTLLSTHELLPAFLHFPFDLYYTGFIGNLVMFVVGFLAGTWLPKRERNLEHLTVWD</sequence>
<comment type="caution">
    <text evidence="13">The sequence shown here is derived from an EMBL/GenBank/DDBJ whole genome shotgun (WGS) entry which is preliminary data.</text>
</comment>
<feature type="transmembrane region" description="Helical" evidence="12">
    <location>
        <begin position="446"/>
        <end position="463"/>
    </location>
</feature>
<keyword evidence="8" id="KW-0406">Ion transport</keyword>
<dbReference type="Gene3D" id="1.20.1730.10">
    <property type="entry name" value="Sodium/glucose cotransporter"/>
    <property type="match status" value="1"/>
</dbReference>
<evidence type="ECO:0000256" key="12">
    <source>
        <dbReference type="SAM" id="Phobius"/>
    </source>
</evidence>
<evidence type="ECO:0000256" key="11">
    <source>
        <dbReference type="RuleBase" id="RU362091"/>
    </source>
</evidence>
<accession>A0A5N0T7Q4</accession>
<evidence type="ECO:0000256" key="9">
    <source>
        <dbReference type="ARBA" id="ARBA00023136"/>
    </source>
</evidence>
<evidence type="ECO:0000256" key="8">
    <source>
        <dbReference type="ARBA" id="ARBA00023065"/>
    </source>
</evidence>
<keyword evidence="9 12" id="KW-0472">Membrane</keyword>
<dbReference type="NCBIfam" id="TIGR00813">
    <property type="entry name" value="sss"/>
    <property type="match status" value="1"/>
</dbReference>
<reference evidence="13 14" key="1">
    <citation type="submission" date="2019-09" db="EMBL/GenBank/DDBJ databases">
        <title>Wenzhouxiangella sp. Genome sequencing and assembly.</title>
        <authorList>
            <person name="Zhang R."/>
        </authorList>
    </citation>
    <scope>NUCLEOTIDE SEQUENCE [LARGE SCALE GENOMIC DNA]</scope>
    <source>
        <strain evidence="13 14">W260</strain>
    </source>
</reference>
<feature type="transmembrane region" description="Helical" evidence="12">
    <location>
        <begin position="183"/>
        <end position="201"/>
    </location>
</feature>